<evidence type="ECO:0000259" key="2">
    <source>
        <dbReference type="Pfam" id="PF02517"/>
    </source>
</evidence>
<gene>
    <name evidence="3" type="ORF">DNK49_02720</name>
</gene>
<dbReference type="GO" id="GO:0006508">
    <property type="term" value="P:proteolysis"/>
    <property type="evidence" value="ECO:0007669"/>
    <property type="project" value="UniProtKB-KW"/>
</dbReference>
<feature type="domain" description="CAAX prenyl protease 2/Lysostaphin resistance protein A-like" evidence="2">
    <location>
        <begin position="128"/>
        <end position="222"/>
    </location>
</feature>
<dbReference type="Proteomes" id="UP000248259">
    <property type="component" value="Unassembled WGS sequence"/>
</dbReference>
<keyword evidence="4" id="KW-1185">Reference proteome</keyword>
<evidence type="ECO:0000313" key="3">
    <source>
        <dbReference type="EMBL" id="PZA18460.1"/>
    </source>
</evidence>
<dbReference type="OrthoDB" id="9787923at2"/>
<keyword evidence="3" id="KW-0378">Hydrolase</keyword>
<feature type="transmembrane region" description="Helical" evidence="1">
    <location>
        <begin position="52"/>
        <end position="70"/>
    </location>
</feature>
<proteinExistence type="predicted"/>
<comment type="caution">
    <text evidence="3">The sequence shown here is derived from an EMBL/GenBank/DDBJ whole genome shotgun (WGS) entry which is preliminary data.</text>
</comment>
<feature type="transmembrane region" description="Helical" evidence="1">
    <location>
        <begin position="82"/>
        <end position="103"/>
    </location>
</feature>
<dbReference type="InterPro" id="IPR014346">
    <property type="entry name" value="Prenyl_protease-related"/>
</dbReference>
<accession>A0A323V339</accession>
<organism evidence="3 4">
    <name type="scientific">Parazoarcus communis SWub3 = DSM 12120</name>
    <dbReference type="NCBI Taxonomy" id="1121029"/>
    <lineage>
        <taxon>Bacteria</taxon>
        <taxon>Pseudomonadati</taxon>
        <taxon>Pseudomonadota</taxon>
        <taxon>Betaproteobacteria</taxon>
        <taxon>Rhodocyclales</taxon>
        <taxon>Zoogloeaceae</taxon>
        <taxon>Parazoarcus</taxon>
    </lineage>
</organism>
<name>A0A323V339_9RHOO</name>
<dbReference type="RefSeq" id="WP_110522759.1">
    <property type="nucleotide sequence ID" value="NZ_QKOE01000001.1"/>
</dbReference>
<feature type="transmembrane region" description="Helical" evidence="1">
    <location>
        <begin position="21"/>
        <end position="40"/>
    </location>
</feature>
<dbReference type="AlphaFoldDB" id="A0A323V339"/>
<evidence type="ECO:0000256" key="1">
    <source>
        <dbReference type="SAM" id="Phobius"/>
    </source>
</evidence>
<feature type="transmembrane region" description="Helical" evidence="1">
    <location>
        <begin position="188"/>
        <end position="204"/>
    </location>
</feature>
<sequence>MQKVIEPSGGLRARLIEYLPAIVRAVPFAAYMVVLALSPLLGGGGEGPPPLWLYPAQVGLVGLLLLAFWSRYDELTGSWRNALRGSLWVLPVGSAVFVAWIFLDVPVLSLGLSPFQPPRDAAGELVLWWLLVRLAGAAIVVPLMEELFWRSFLMRWIVQADFRAVIPAAVGLRAVLLSSLVFGVEHQLWFAGFVAGLAYAWLYMRSGNLWHAVIAHGVTNLLLGLWVIATGNWQFW</sequence>
<keyword evidence="1" id="KW-1133">Transmembrane helix</keyword>
<feature type="transmembrane region" description="Helical" evidence="1">
    <location>
        <begin position="164"/>
        <end position="182"/>
    </location>
</feature>
<evidence type="ECO:0000313" key="4">
    <source>
        <dbReference type="Proteomes" id="UP000248259"/>
    </source>
</evidence>
<keyword evidence="3" id="KW-0645">Protease</keyword>
<dbReference type="Pfam" id="PF02517">
    <property type="entry name" value="Rce1-like"/>
    <property type="match status" value="1"/>
</dbReference>
<dbReference type="InterPro" id="IPR003675">
    <property type="entry name" value="Rce1/LyrA-like_dom"/>
</dbReference>
<feature type="transmembrane region" description="Helical" evidence="1">
    <location>
        <begin position="126"/>
        <end position="144"/>
    </location>
</feature>
<keyword evidence="1" id="KW-0812">Transmembrane</keyword>
<feature type="transmembrane region" description="Helical" evidence="1">
    <location>
        <begin position="209"/>
        <end position="229"/>
    </location>
</feature>
<reference evidence="3 4" key="1">
    <citation type="submission" date="2018-06" db="EMBL/GenBank/DDBJ databases">
        <title>Azoarcus communis strain SWub3 genome.</title>
        <authorList>
            <person name="Zorraquino Salvo V."/>
            <person name="Toubiana D."/>
            <person name="Blumwald E."/>
        </authorList>
    </citation>
    <scope>NUCLEOTIDE SEQUENCE [LARGE SCALE GENOMIC DNA]</scope>
    <source>
        <strain evidence="3 4">SWub3</strain>
    </source>
</reference>
<dbReference type="NCBIfam" id="TIGR03008">
    <property type="entry name" value="pepcterm_CAAX"/>
    <property type="match status" value="1"/>
</dbReference>
<keyword evidence="1" id="KW-0472">Membrane</keyword>
<protein>
    <submittedName>
        <fullName evidence="3">CAAX prenyl protease-related protein</fullName>
    </submittedName>
</protein>
<dbReference type="EMBL" id="QKOE01000001">
    <property type="protein sequence ID" value="PZA18460.1"/>
    <property type="molecule type" value="Genomic_DNA"/>
</dbReference>
<dbReference type="GO" id="GO:0004175">
    <property type="term" value="F:endopeptidase activity"/>
    <property type="evidence" value="ECO:0007669"/>
    <property type="project" value="UniProtKB-ARBA"/>
</dbReference>
<dbReference type="GO" id="GO:0080120">
    <property type="term" value="P:CAAX-box protein maturation"/>
    <property type="evidence" value="ECO:0007669"/>
    <property type="project" value="UniProtKB-ARBA"/>
</dbReference>